<dbReference type="Proteomes" id="UP000523196">
    <property type="component" value="Unassembled WGS sequence"/>
</dbReference>
<feature type="region of interest" description="Disordered" evidence="1">
    <location>
        <begin position="79"/>
        <end position="131"/>
    </location>
</feature>
<feature type="compositionally biased region" description="Basic and acidic residues" evidence="1">
    <location>
        <begin position="97"/>
        <end position="123"/>
    </location>
</feature>
<organism evidence="2 3">
    <name type="scientific">Marilutibacter spongiae</name>
    <dbReference type="NCBI Taxonomy" id="2025720"/>
    <lineage>
        <taxon>Bacteria</taxon>
        <taxon>Pseudomonadati</taxon>
        <taxon>Pseudomonadota</taxon>
        <taxon>Gammaproteobacteria</taxon>
        <taxon>Lysobacterales</taxon>
        <taxon>Lysobacteraceae</taxon>
        <taxon>Marilutibacter</taxon>
    </lineage>
</organism>
<evidence type="ECO:0000313" key="2">
    <source>
        <dbReference type="EMBL" id="MBB1059736.1"/>
    </source>
</evidence>
<keyword evidence="3" id="KW-1185">Reference proteome</keyword>
<dbReference type="AlphaFoldDB" id="A0A7W3TK68"/>
<comment type="caution">
    <text evidence="2">The sequence shown here is derived from an EMBL/GenBank/DDBJ whole genome shotgun (WGS) entry which is preliminary data.</text>
</comment>
<accession>A0A7W3TK68</accession>
<dbReference type="EMBL" id="JACHTF010000003">
    <property type="protein sequence ID" value="MBB1059736.1"/>
    <property type="molecule type" value="Genomic_DNA"/>
</dbReference>
<name>A0A7W3TK68_9GAMM</name>
<sequence length="131" mass="13909">MDRKPFAFPRDPRHALRERGALRALAGLVVIAFAAPVAAQAIDEPGVHLVDPGYARTRPAMEASADAPLPAPAAQACTVRPGGRDAGPDDCVAPTDAKARQRNLEAAKRSGVELGTHVRDRNLPRPAQRSH</sequence>
<dbReference type="RefSeq" id="WP_182685348.1">
    <property type="nucleotide sequence ID" value="NZ_JACHTF010000003.1"/>
</dbReference>
<evidence type="ECO:0000256" key="1">
    <source>
        <dbReference type="SAM" id="MobiDB-lite"/>
    </source>
</evidence>
<reference evidence="2 3" key="1">
    <citation type="submission" date="2020-08" db="EMBL/GenBank/DDBJ databases">
        <authorList>
            <person name="Xu S."/>
            <person name="Li A."/>
        </authorList>
    </citation>
    <scope>NUCLEOTIDE SEQUENCE [LARGE SCALE GENOMIC DNA]</scope>
    <source>
        <strain evidence="2 3">119BY6-57</strain>
    </source>
</reference>
<gene>
    <name evidence="2" type="ORF">H4F98_04035</name>
</gene>
<protein>
    <submittedName>
        <fullName evidence="2">Uncharacterized protein</fullName>
    </submittedName>
</protein>
<evidence type="ECO:0000313" key="3">
    <source>
        <dbReference type="Proteomes" id="UP000523196"/>
    </source>
</evidence>
<proteinExistence type="predicted"/>